<keyword evidence="2" id="KW-0472">Membrane</keyword>
<sequence>MAEFDDQHSRVPESVFLGVLWALTGTSFLFVIFRIYAQLASFRQVFLDGYLVVFAWVIMLTAAVIWQVEGKVLYELYAISAGTKPFNLEFLPRYDIFMRFNAPLQILFYSALWCVKFSFMALFYRISAKVKSLRIWWYVVLFCTGSVYIASVADIEYKCSFGGLDIFSATIFIMVTAIIRVAVGMDYDRQMNIDWLCFWSFVEVDVAIIVSCVASLRQLFVASQNQSSSARAAYHDTNDPILKRSKEGSSQDLSRSVGDVESPANDEVPMSPLSAVHVRQDFEVSRANASQSVNDSKMYLPIELQSQILYEAVEICPLHDLWKLRAVNFFFASEVEAFLLERVELRDGAIPSTANAEPKIRWEDLPYRMKRVYLHRKIQIHDYSQCGWSSLVHGILDLPHQRTETLINQLIDAYLCGEFSGCRKLLDPDLYTAEKNNLVSARRTMTSIHWPLEGFKTTLEYALAASAIQRGDCIQLQTLLDRGIDITGHSDRLALVPLDVAAKKGSKATIELLVARGCPMKYRSYKYRHYYFDETKVTDMMAQSGNDIGLKVWIDRLIKDGPMHPKLLKRTMVRGVLGGHVEVLKLVQEKFEALYGNPGWDAHMLDHAIRYGSLDPIKYLFRRGEVDAHTRTSPSDRMPLLKLLCGRPIQNRPDIVRFLLENGADPNGNDPPKKKTPLEVAVKAKDFESASILLKYGAAVDFKWIMPLLLNSQTSAALAQLLWPGRHSRRVYKTRGKSYTLCREAKIINNVGNVFLELGWSEQDVKGLGIDHFIDVF</sequence>
<keyword evidence="2" id="KW-1133">Transmembrane helix</keyword>
<dbReference type="InterPro" id="IPR052337">
    <property type="entry name" value="SAT4-like"/>
</dbReference>
<dbReference type="PANTHER" id="PTHR33048:SF47">
    <property type="entry name" value="INTEGRAL MEMBRANE PROTEIN-RELATED"/>
    <property type="match status" value="1"/>
</dbReference>
<proteinExistence type="predicted"/>
<dbReference type="PANTHER" id="PTHR33048">
    <property type="entry name" value="PTH11-LIKE INTEGRAL MEMBRANE PROTEIN (AFU_ORTHOLOGUE AFUA_5G11245)"/>
    <property type="match status" value="1"/>
</dbReference>
<evidence type="ECO:0000256" key="1">
    <source>
        <dbReference type="SAM" id="MobiDB-lite"/>
    </source>
</evidence>
<protein>
    <recommendedName>
        <fullName evidence="5">Ankyrin repeat protein</fullName>
    </recommendedName>
</protein>
<feature type="transmembrane region" description="Helical" evidence="2">
    <location>
        <begin position="136"/>
        <end position="155"/>
    </location>
</feature>
<keyword evidence="2" id="KW-0812">Transmembrane</keyword>
<feature type="transmembrane region" description="Helical" evidence="2">
    <location>
        <begin position="49"/>
        <end position="68"/>
    </location>
</feature>
<evidence type="ECO:0000313" key="4">
    <source>
        <dbReference type="Proteomes" id="UP001220256"/>
    </source>
</evidence>
<feature type="transmembrane region" description="Helical" evidence="2">
    <location>
        <begin position="161"/>
        <end position="183"/>
    </location>
</feature>
<accession>A0ABQ8WRE8</accession>
<feature type="transmembrane region" description="Helical" evidence="2">
    <location>
        <begin position="106"/>
        <end position="124"/>
    </location>
</feature>
<dbReference type="Proteomes" id="UP001220256">
    <property type="component" value="Unassembled WGS sequence"/>
</dbReference>
<evidence type="ECO:0000256" key="2">
    <source>
        <dbReference type="SAM" id="Phobius"/>
    </source>
</evidence>
<organism evidence="3 4">
    <name type="scientific">Penicillium chrysogenum</name>
    <name type="common">Penicillium notatum</name>
    <dbReference type="NCBI Taxonomy" id="5076"/>
    <lineage>
        <taxon>Eukaryota</taxon>
        <taxon>Fungi</taxon>
        <taxon>Dikarya</taxon>
        <taxon>Ascomycota</taxon>
        <taxon>Pezizomycotina</taxon>
        <taxon>Eurotiomycetes</taxon>
        <taxon>Eurotiomycetidae</taxon>
        <taxon>Eurotiales</taxon>
        <taxon>Aspergillaceae</taxon>
        <taxon>Penicillium</taxon>
        <taxon>Penicillium chrysogenum species complex</taxon>
    </lineage>
</organism>
<gene>
    <name evidence="3" type="ORF">N7505_003832</name>
</gene>
<reference evidence="3 4" key="1">
    <citation type="journal article" date="2023" name="IMA Fungus">
        <title>Comparative genomic study of the Penicillium genus elucidates a diverse pangenome and 15 lateral gene transfer events.</title>
        <authorList>
            <person name="Petersen C."/>
            <person name="Sorensen T."/>
            <person name="Nielsen M.R."/>
            <person name="Sondergaard T.E."/>
            <person name="Sorensen J.L."/>
            <person name="Fitzpatrick D.A."/>
            <person name="Frisvad J.C."/>
            <person name="Nielsen K.L."/>
        </authorList>
    </citation>
    <scope>NUCLEOTIDE SEQUENCE [LARGE SCALE GENOMIC DNA]</scope>
    <source>
        <strain evidence="3 4">IBT 3361</strain>
    </source>
</reference>
<dbReference type="SMART" id="SM00248">
    <property type="entry name" value="ANK"/>
    <property type="match status" value="4"/>
</dbReference>
<dbReference type="Gene3D" id="1.25.40.20">
    <property type="entry name" value="Ankyrin repeat-containing domain"/>
    <property type="match status" value="1"/>
</dbReference>
<dbReference type="InterPro" id="IPR036770">
    <property type="entry name" value="Ankyrin_rpt-contain_sf"/>
</dbReference>
<feature type="compositionally biased region" description="Basic and acidic residues" evidence="1">
    <location>
        <begin position="240"/>
        <end position="249"/>
    </location>
</feature>
<keyword evidence="4" id="KW-1185">Reference proteome</keyword>
<dbReference type="SUPFAM" id="SSF48403">
    <property type="entry name" value="Ankyrin repeat"/>
    <property type="match status" value="1"/>
</dbReference>
<evidence type="ECO:0000313" key="3">
    <source>
        <dbReference type="EMBL" id="KAJ5275287.1"/>
    </source>
</evidence>
<feature type="transmembrane region" description="Helical" evidence="2">
    <location>
        <begin position="195"/>
        <end position="216"/>
    </location>
</feature>
<comment type="caution">
    <text evidence="3">The sequence shown here is derived from an EMBL/GenBank/DDBJ whole genome shotgun (WGS) entry which is preliminary data.</text>
</comment>
<evidence type="ECO:0008006" key="5">
    <source>
        <dbReference type="Google" id="ProtNLM"/>
    </source>
</evidence>
<feature type="region of interest" description="Disordered" evidence="1">
    <location>
        <begin position="240"/>
        <end position="269"/>
    </location>
</feature>
<dbReference type="EMBL" id="JAPVEB010000002">
    <property type="protein sequence ID" value="KAJ5275287.1"/>
    <property type="molecule type" value="Genomic_DNA"/>
</dbReference>
<feature type="transmembrane region" description="Helical" evidence="2">
    <location>
        <begin position="15"/>
        <end position="37"/>
    </location>
</feature>
<dbReference type="Pfam" id="PF12796">
    <property type="entry name" value="Ank_2"/>
    <property type="match status" value="1"/>
</dbReference>
<dbReference type="InterPro" id="IPR002110">
    <property type="entry name" value="Ankyrin_rpt"/>
</dbReference>
<name>A0ABQ8WRE8_PENCH</name>